<feature type="binding site" evidence="20">
    <location>
        <position position="62"/>
    </location>
    <ligand>
        <name>substrate</name>
    </ligand>
</feature>
<keyword evidence="14 21" id="KW-0520">NAD</keyword>
<feature type="binding site" evidence="20">
    <location>
        <position position="86"/>
    </location>
    <ligand>
        <name>substrate</name>
    </ligand>
</feature>
<dbReference type="PRINTS" id="PR01100">
    <property type="entry name" value="SHIKIMTKNASE"/>
</dbReference>
<dbReference type="FunFam" id="3.40.50.1970:FF:000001">
    <property type="entry name" value="3-dehydroquinate synthase"/>
    <property type="match status" value="1"/>
</dbReference>
<evidence type="ECO:0000256" key="13">
    <source>
        <dbReference type="ARBA" id="ARBA00022840"/>
    </source>
</evidence>
<dbReference type="GO" id="GO:0009423">
    <property type="term" value="P:chorismate biosynthetic process"/>
    <property type="evidence" value="ECO:0007669"/>
    <property type="project" value="UniProtKB-UniRule"/>
</dbReference>
<dbReference type="HAMAP" id="MF_00109">
    <property type="entry name" value="Shikimate_kinase"/>
    <property type="match status" value="1"/>
</dbReference>
<feature type="binding site" evidence="21">
    <location>
        <position position="496"/>
    </location>
    <ligand>
        <name>Zn(2+)</name>
        <dbReference type="ChEBI" id="CHEBI:29105"/>
    </ligand>
</feature>
<dbReference type="EC" id="2.7.1.71" evidence="20"/>
<evidence type="ECO:0000256" key="8">
    <source>
        <dbReference type="ARBA" id="ARBA00022605"/>
    </source>
</evidence>
<reference evidence="24 25" key="1">
    <citation type="submission" date="2016-10" db="EMBL/GenBank/DDBJ databases">
        <authorList>
            <person name="de Groot N.N."/>
        </authorList>
    </citation>
    <scope>NUCLEOTIDE SEQUENCE [LARGE SCALE GENOMIC DNA]</scope>
    <source>
        <strain evidence="24 25">NE2</strain>
    </source>
</reference>
<dbReference type="GO" id="GO:0009073">
    <property type="term" value="P:aromatic amino acid family biosynthetic process"/>
    <property type="evidence" value="ECO:0007669"/>
    <property type="project" value="UniProtKB-KW"/>
</dbReference>
<dbReference type="InterPro" id="IPR050071">
    <property type="entry name" value="Dehydroquinate_synthase"/>
</dbReference>
<comment type="subunit">
    <text evidence="20">Monomer.</text>
</comment>
<dbReference type="InterPro" id="IPR027417">
    <property type="entry name" value="P-loop_NTPase"/>
</dbReference>
<keyword evidence="18 21" id="KW-0170">Cobalt</keyword>
<feature type="binding site" evidence="21">
    <location>
        <position position="382"/>
    </location>
    <ligand>
        <name>NAD(+)</name>
        <dbReference type="ChEBI" id="CHEBI:57540"/>
    </ligand>
</feature>
<dbReference type="GO" id="GO:0005737">
    <property type="term" value="C:cytoplasm"/>
    <property type="evidence" value="ECO:0007669"/>
    <property type="project" value="UniProtKB-SubCell"/>
</dbReference>
<dbReference type="Proteomes" id="UP000198755">
    <property type="component" value="Unassembled WGS sequence"/>
</dbReference>
<comment type="cofactor">
    <cofactor evidence="21">
        <name>Co(2+)</name>
        <dbReference type="ChEBI" id="CHEBI:48828"/>
    </cofactor>
    <cofactor evidence="21">
        <name>Zn(2+)</name>
        <dbReference type="ChEBI" id="CHEBI:29105"/>
    </cofactor>
    <text evidence="21">Binds 1 divalent metal cation per subunit. Can use either Co(2+) or Zn(2+).</text>
</comment>
<dbReference type="InterPro" id="IPR031322">
    <property type="entry name" value="Shikimate/glucono_kinase"/>
</dbReference>
<keyword evidence="15 21" id="KW-0057">Aromatic amino acid biosynthesis</keyword>
<dbReference type="InterPro" id="IPR000623">
    <property type="entry name" value="Shikimate_kinase/TSH1"/>
</dbReference>
<accession>A0A1I3VX96</accession>
<dbReference type="NCBIfam" id="TIGR01357">
    <property type="entry name" value="aroB"/>
    <property type="match status" value="1"/>
</dbReference>
<sequence>MSSETGSAGIGAEAFERDRRLESLVRALGRRSIVLVGLMGSGKTSTGRRLAHRIGLGFVDADSEIETAAGMSISDIFEQHGEAYFRDGERRIMARLLEEGPRVIATGGGAFLNEETRARIAGGGISVWLKADFDVLWRRVRKRSHRPLLRNADPEQTMRLLIEQRYPVYAKADLTIVSRDGPHELAVEDIIAEVERFLRSAPPCENQGIMHASESASPKTRHAADAESGACATVRVDLGARSYDILIGSGLTAEAGAHLRRLAPGAACAIVTDEHVAALHLPTLEKALDLAKIRHSSVVVPPGEESKSFEVFARVCDAVIEARLERGDLIIALGGGVIGDLAGFAAAAVRRGMRFVQMPTTLLAEVDSSVGGKTGINSRHGKNLIGAFHQPSLVLADTDLLATLPSREFRAGYAEVVKYGLIGDAAFYDWLEANWRAVFAGGPERVHAIATSCAAKAAIVARDEHEQGDRALLNFGHTFGHAFERLVRYDGSRLVHGEGVAIGMACAMRFSARKGLCSGQDQVRAESHLREAGLPVRITDIPGWSASADDILEAMYQDKKVERGSLTFILARAIGDCFVAKNVAAADIHSFLQDELLQEELMTGH</sequence>
<evidence type="ECO:0000256" key="9">
    <source>
        <dbReference type="ARBA" id="ARBA00022679"/>
    </source>
</evidence>
<dbReference type="OrthoDB" id="9806583at2"/>
<feature type="binding site" evidence="20">
    <location>
        <position position="108"/>
    </location>
    <ligand>
        <name>substrate</name>
    </ligand>
</feature>
<protein>
    <recommendedName>
        <fullName evidence="20 21">Multifunctional fusion protein</fullName>
    </recommendedName>
    <domain>
        <recommendedName>
            <fullName evidence="20">Shikimate kinase</fullName>
            <shortName evidence="20">SK</shortName>
            <ecNumber evidence="20">2.7.1.71</ecNumber>
        </recommendedName>
    </domain>
    <domain>
        <recommendedName>
            <fullName evidence="21">3-dehydroquinate synthase</fullName>
            <shortName evidence="21">DHQS</shortName>
            <ecNumber evidence="21">4.2.3.4</ecNumber>
        </recommendedName>
    </domain>
</protein>
<evidence type="ECO:0000256" key="15">
    <source>
        <dbReference type="ARBA" id="ARBA00023141"/>
    </source>
</evidence>
<evidence type="ECO:0000256" key="6">
    <source>
        <dbReference type="ARBA" id="ARBA00005412"/>
    </source>
</evidence>
<evidence type="ECO:0000256" key="14">
    <source>
        <dbReference type="ARBA" id="ARBA00023027"/>
    </source>
</evidence>
<dbReference type="AlphaFoldDB" id="A0A1I3VX96"/>
<dbReference type="Gene3D" id="1.20.1090.10">
    <property type="entry name" value="Dehydroquinate synthase-like - alpha domain"/>
    <property type="match status" value="1"/>
</dbReference>
<keyword evidence="16 21" id="KW-0456">Lyase</keyword>
<dbReference type="PANTHER" id="PTHR43622">
    <property type="entry name" value="3-DEHYDROQUINATE SYNTHASE"/>
    <property type="match status" value="1"/>
</dbReference>
<feature type="binding site" evidence="21">
    <location>
        <position position="415"/>
    </location>
    <ligand>
        <name>Zn(2+)</name>
        <dbReference type="ChEBI" id="CHEBI:29105"/>
    </ligand>
</feature>
<keyword evidence="13 20" id="KW-0067">ATP-binding</keyword>
<keyword evidence="8 21" id="KW-0028">Amino-acid biosynthesis</keyword>
<dbReference type="InterPro" id="IPR056179">
    <property type="entry name" value="DHQS_C"/>
</dbReference>
<dbReference type="Pfam" id="PF24621">
    <property type="entry name" value="DHQS_C"/>
    <property type="match status" value="1"/>
</dbReference>
<keyword evidence="7 21" id="KW-0963">Cytoplasm</keyword>
<comment type="catalytic activity">
    <reaction evidence="1 21">
        <text>7-phospho-2-dehydro-3-deoxy-D-arabino-heptonate = 3-dehydroquinate + phosphate</text>
        <dbReference type="Rhea" id="RHEA:21968"/>
        <dbReference type="ChEBI" id="CHEBI:32364"/>
        <dbReference type="ChEBI" id="CHEBI:43474"/>
        <dbReference type="ChEBI" id="CHEBI:58394"/>
        <dbReference type="EC" id="4.2.3.4"/>
    </reaction>
</comment>
<comment type="pathway">
    <text evidence="5 20">Metabolic intermediate biosynthesis; chorismate biosynthesis; chorismate from D-erythrose 4-phosphate and phosphoenolpyruvate: step 5/7.</text>
</comment>
<feature type="binding site" evidence="20">
    <location>
        <position position="165"/>
    </location>
    <ligand>
        <name>substrate</name>
    </ligand>
</feature>
<dbReference type="GO" id="GO:0004765">
    <property type="term" value="F:shikimate kinase activity"/>
    <property type="evidence" value="ECO:0007669"/>
    <property type="project" value="UniProtKB-UniRule"/>
</dbReference>
<feature type="domain" description="3-dehydroquinate synthase C-terminal" evidence="23">
    <location>
        <begin position="412"/>
        <end position="561"/>
    </location>
</feature>
<dbReference type="Pfam" id="PF01761">
    <property type="entry name" value="DHQ_synthase"/>
    <property type="match status" value="1"/>
</dbReference>
<name>A0A1I3VX96_9HYPH</name>
<evidence type="ECO:0000256" key="7">
    <source>
        <dbReference type="ARBA" id="ARBA00022490"/>
    </source>
</evidence>
<evidence type="ECO:0000313" key="24">
    <source>
        <dbReference type="EMBL" id="SFJ99583.1"/>
    </source>
</evidence>
<organism evidence="24 25">
    <name type="scientific">Methylocapsa palsarum</name>
    <dbReference type="NCBI Taxonomy" id="1612308"/>
    <lineage>
        <taxon>Bacteria</taxon>
        <taxon>Pseudomonadati</taxon>
        <taxon>Pseudomonadota</taxon>
        <taxon>Alphaproteobacteria</taxon>
        <taxon>Hyphomicrobiales</taxon>
        <taxon>Beijerinckiaceae</taxon>
        <taxon>Methylocapsa</taxon>
    </lineage>
</organism>
<evidence type="ECO:0000256" key="5">
    <source>
        <dbReference type="ARBA" id="ARBA00004842"/>
    </source>
</evidence>
<evidence type="ECO:0000259" key="22">
    <source>
        <dbReference type="Pfam" id="PF01761"/>
    </source>
</evidence>
<comment type="cofactor">
    <cofactor evidence="2 21">
        <name>NAD(+)</name>
        <dbReference type="ChEBI" id="CHEBI:57540"/>
    </cofactor>
</comment>
<keyword evidence="17" id="KW-0511">Multifunctional enzyme</keyword>
<dbReference type="Pfam" id="PF01202">
    <property type="entry name" value="SKI"/>
    <property type="match status" value="1"/>
</dbReference>
<dbReference type="PANTHER" id="PTHR43622:SF7">
    <property type="entry name" value="3-DEHYDROQUINATE SYNTHASE, CHLOROPLASTIC"/>
    <property type="match status" value="1"/>
</dbReference>
<dbReference type="SUPFAM" id="SSF52540">
    <property type="entry name" value="P-loop containing nucleoside triphosphate hydrolases"/>
    <property type="match status" value="1"/>
</dbReference>
<keyword evidence="11 21" id="KW-0547">Nucleotide-binding</keyword>
<evidence type="ECO:0000256" key="3">
    <source>
        <dbReference type="ARBA" id="ARBA00003485"/>
    </source>
</evidence>
<comment type="function">
    <text evidence="20">Catalyzes the specific phosphorylation of the 3-hydroxyl group of shikimic acid using ATP as a cosubstrate.</text>
</comment>
<feature type="binding site" evidence="20">
    <location>
        <position position="44"/>
    </location>
    <ligand>
        <name>Mg(2+)</name>
        <dbReference type="ChEBI" id="CHEBI:18420"/>
    </ligand>
</feature>
<gene>
    <name evidence="21" type="primary">aroB</name>
    <name evidence="20" type="synonym">aroK</name>
    <name evidence="24" type="ORF">SAMN05444581_101164</name>
</gene>
<keyword evidence="10 21" id="KW-0479">Metal-binding</keyword>
<dbReference type="HAMAP" id="MF_00110">
    <property type="entry name" value="DHQ_synthase"/>
    <property type="match status" value="1"/>
</dbReference>
<proteinExistence type="inferred from homology"/>
<evidence type="ECO:0000256" key="12">
    <source>
        <dbReference type="ARBA" id="ARBA00022777"/>
    </source>
</evidence>
<dbReference type="InterPro" id="IPR016037">
    <property type="entry name" value="DHQ_synth_AroB"/>
</dbReference>
<feature type="binding site" evidence="21">
    <location>
        <begin position="336"/>
        <end position="340"/>
    </location>
    <ligand>
        <name>NAD(+)</name>
        <dbReference type="ChEBI" id="CHEBI:57540"/>
    </ligand>
</feature>
<dbReference type="InterPro" id="IPR023000">
    <property type="entry name" value="Shikimate_kinase_CS"/>
</dbReference>
<dbReference type="PROSITE" id="PS01128">
    <property type="entry name" value="SHIKIMATE_KINASE"/>
    <property type="match status" value="1"/>
</dbReference>
<comment type="similarity">
    <text evidence="6 21">Belongs to the sugar phosphate cyclases superfamily. Dehydroquinate synthase family.</text>
</comment>
<comment type="caution">
    <text evidence="21">Lacks conserved residue(s) required for the propagation of feature annotation.</text>
</comment>
<dbReference type="UniPathway" id="UPA00053">
    <property type="reaction ID" value="UER00085"/>
</dbReference>
<feature type="binding site" evidence="21">
    <location>
        <position position="373"/>
    </location>
    <ligand>
        <name>NAD(+)</name>
        <dbReference type="ChEBI" id="CHEBI:57540"/>
    </ligand>
</feature>
<comment type="subcellular location">
    <subcellularLocation>
        <location evidence="21">Cytoplasm</location>
    </subcellularLocation>
</comment>
<evidence type="ECO:0000256" key="1">
    <source>
        <dbReference type="ARBA" id="ARBA00001393"/>
    </source>
</evidence>
<dbReference type="SUPFAM" id="SSF56796">
    <property type="entry name" value="Dehydroquinate synthase-like"/>
    <property type="match status" value="1"/>
</dbReference>
<dbReference type="EMBL" id="FOSN01000001">
    <property type="protein sequence ID" value="SFJ99583.1"/>
    <property type="molecule type" value="Genomic_DNA"/>
</dbReference>
<evidence type="ECO:0000256" key="2">
    <source>
        <dbReference type="ARBA" id="ARBA00001911"/>
    </source>
</evidence>
<dbReference type="Gene3D" id="3.40.50.300">
    <property type="entry name" value="P-loop containing nucleotide triphosphate hydrolases"/>
    <property type="match status" value="1"/>
</dbReference>
<keyword evidence="9 20" id="KW-0808">Transferase</keyword>
<dbReference type="NCBIfam" id="NF010552">
    <property type="entry name" value="PRK13946.1"/>
    <property type="match status" value="1"/>
</dbReference>
<comment type="pathway">
    <text evidence="4 21">Metabolic intermediate biosynthesis; chorismate biosynthesis; chorismate from D-erythrose 4-phosphate and phosphoenolpyruvate: step 2/7.</text>
</comment>
<evidence type="ECO:0000256" key="19">
    <source>
        <dbReference type="ARBA" id="ARBA00048567"/>
    </source>
</evidence>
<evidence type="ECO:0000256" key="10">
    <source>
        <dbReference type="ARBA" id="ARBA00022723"/>
    </source>
</evidence>
<feature type="binding site" evidence="21">
    <location>
        <begin position="360"/>
        <end position="361"/>
    </location>
    <ligand>
        <name>NAD(+)</name>
        <dbReference type="ChEBI" id="CHEBI:57540"/>
    </ligand>
</feature>
<evidence type="ECO:0000256" key="4">
    <source>
        <dbReference type="ARBA" id="ARBA00004661"/>
    </source>
</evidence>
<keyword evidence="20" id="KW-0460">Magnesium</keyword>
<feature type="binding site" evidence="20">
    <location>
        <position position="146"/>
    </location>
    <ligand>
        <name>ATP</name>
        <dbReference type="ChEBI" id="CHEBI:30616"/>
    </ligand>
</feature>
<dbReference type="GO" id="GO:0003856">
    <property type="term" value="F:3-dehydroquinate synthase activity"/>
    <property type="evidence" value="ECO:0007669"/>
    <property type="project" value="UniProtKB-UniRule"/>
</dbReference>
<evidence type="ECO:0000256" key="17">
    <source>
        <dbReference type="ARBA" id="ARBA00023268"/>
    </source>
</evidence>
<keyword evidence="12 20" id="KW-0418">Kinase</keyword>
<dbReference type="STRING" id="1612308.SAMN05444581_101164"/>
<dbReference type="RefSeq" id="WP_091676044.1">
    <property type="nucleotide sequence ID" value="NZ_FOSN01000001.1"/>
</dbReference>
<feature type="domain" description="3-dehydroquinate synthase N-terminal" evidence="22">
    <location>
        <begin position="298"/>
        <end position="410"/>
    </location>
</feature>
<evidence type="ECO:0000256" key="16">
    <source>
        <dbReference type="ARBA" id="ARBA00023239"/>
    </source>
</evidence>
<evidence type="ECO:0000256" key="18">
    <source>
        <dbReference type="ARBA" id="ARBA00023285"/>
    </source>
</evidence>
<feature type="binding site" evidence="21">
    <location>
        <position position="477"/>
    </location>
    <ligand>
        <name>Zn(2+)</name>
        <dbReference type="ChEBI" id="CHEBI:29105"/>
    </ligand>
</feature>
<evidence type="ECO:0000313" key="25">
    <source>
        <dbReference type="Proteomes" id="UP000198755"/>
    </source>
</evidence>
<evidence type="ECO:0000256" key="20">
    <source>
        <dbReference type="HAMAP-Rule" id="MF_00109"/>
    </source>
</evidence>
<dbReference type="CDD" id="cd00464">
    <property type="entry name" value="SK"/>
    <property type="match status" value="1"/>
</dbReference>
<evidence type="ECO:0000256" key="21">
    <source>
        <dbReference type="HAMAP-Rule" id="MF_00110"/>
    </source>
</evidence>
<dbReference type="Gene3D" id="3.40.50.1970">
    <property type="match status" value="1"/>
</dbReference>
<comment type="cofactor">
    <cofactor evidence="20">
        <name>Mg(2+)</name>
        <dbReference type="ChEBI" id="CHEBI:18420"/>
    </cofactor>
    <text evidence="20">Binds 1 Mg(2+) ion per subunit.</text>
</comment>
<keyword evidence="21" id="KW-0862">Zinc</keyword>
<feature type="binding site" evidence="20">
    <location>
        <begin position="40"/>
        <end position="45"/>
    </location>
    <ligand>
        <name>ATP</name>
        <dbReference type="ChEBI" id="CHEBI:30616"/>
    </ligand>
</feature>
<dbReference type="GO" id="GO:0000287">
    <property type="term" value="F:magnesium ion binding"/>
    <property type="evidence" value="ECO:0007669"/>
    <property type="project" value="UniProtKB-UniRule"/>
</dbReference>
<keyword evidence="25" id="KW-1185">Reference proteome</keyword>
<evidence type="ECO:0000259" key="23">
    <source>
        <dbReference type="Pfam" id="PF24621"/>
    </source>
</evidence>
<comment type="function">
    <text evidence="3 21">Catalyzes the conversion of 3-deoxy-D-arabino-heptulosonate 7-phosphate (DAHP) to dehydroquinate (DHQ).</text>
</comment>
<comment type="catalytic activity">
    <reaction evidence="19 20">
        <text>shikimate + ATP = 3-phosphoshikimate + ADP + H(+)</text>
        <dbReference type="Rhea" id="RHEA:13121"/>
        <dbReference type="ChEBI" id="CHEBI:15378"/>
        <dbReference type="ChEBI" id="CHEBI:30616"/>
        <dbReference type="ChEBI" id="CHEBI:36208"/>
        <dbReference type="ChEBI" id="CHEBI:145989"/>
        <dbReference type="ChEBI" id="CHEBI:456216"/>
        <dbReference type="EC" id="2.7.1.71"/>
    </reaction>
</comment>
<dbReference type="GO" id="GO:0005524">
    <property type="term" value="F:ATP binding"/>
    <property type="evidence" value="ECO:0007669"/>
    <property type="project" value="UniProtKB-UniRule"/>
</dbReference>
<dbReference type="InterPro" id="IPR030960">
    <property type="entry name" value="DHQS/DOIS_N"/>
</dbReference>
<evidence type="ECO:0000256" key="11">
    <source>
        <dbReference type="ARBA" id="ARBA00022741"/>
    </source>
</evidence>
<dbReference type="GO" id="GO:0008652">
    <property type="term" value="P:amino acid biosynthetic process"/>
    <property type="evidence" value="ECO:0007669"/>
    <property type="project" value="UniProtKB-KW"/>
</dbReference>
<comment type="similarity">
    <text evidence="20">Belongs to the shikimate kinase family.</text>
</comment>
<dbReference type="CDD" id="cd08195">
    <property type="entry name" value="DHQS"/>
    <property type="match status" value="1"/>
</dbReference>
<dbReference type="EC" id="4.2.3.4" evidence="21"/>